<proteinExistence type="predicted"/>
<comment type="caution">
    <text evidence="1">The sequence shown here is derived from an EMBL/GenBank/DDBJ whole genome shotgun (WGS) entry which is preliminary data.</text>
</comment>
<dbReference type="Proteomes" id="UP000235114">
    <property type="component" value="Unassembled WGS sequence"/>
</dbReference>
<evidence type="ECO:0000313" key="4">
    <source>
        <dbReference type="Proteomes" id="UP000235114"/>
    </source>
</evidence>
<gene>
    <name evidence="1" type="ORF">CU635_16405</name>
    <name evidence="2" type="ORF">CVD25_06550</name>
</gene>
<reference evidence="1 3" key="1">
    <citation type="submission" date="2017-11" db="EMBL/GenBank/DDBJ databases">
        <title>Comparitive Functional Genomics of Dry Heat Resistant strains isolated from the Viking Spacecraft.</title>
        <authorList>
            <person name="Seuylemezian A."/>
            <person name="Cooper K."/>
            <person name="Vaishampayan P."/>
        </authorList>
    </citation>
    <scope>NUCLEOTIDE SEQUENCE [LARGE SCALE GENOMIC DNA]</scope>
    <source>
        <strain evidence="1 3">M4.6</strain>
    </source>
</reference>
<sequence>MESSFHACATCIHFQAVRTDKAMNYFCGRLGYETRPDYRFNCWSPKEHVKKLIEKREQGN</sequence>
<dbReference type="EMBL" id="PGVD01000019">
    <property type="protein sequence ID" value="PLR98937.1"/>
    <property type="molecule type" value="Genomic_DNA"/>
</dbReference>
<dbReference type="EMBL" id="PGVA01000041">
    <property type="protein sequence ID" value="PLR81089.1"/>
    <property type="molecule type" value="Genomic_DNA"/>
</dbReference>
<reference evidence="2 4" key="2">
    <citation type="submission" date="2017-12" db="EMBL/GenBank/DDBJ databases">
        <title>Comparative Functional Genomics of Dry Heat Resistant strains isolated from the Viking Spacecraft.</title>
        <authorList>
            <person name="Seuylemezian A."/>
            <person name="Cooper K."/>
            <person name="Vaishampayan P."/>
        </authorList>
    </citation>
    <scope>NUCLEOTIDE SEQUENCE [LARGE SCALE GENOMIC DNA]</scope>
    <source>
        <strain evidence="2 4">ATCC 29669</strain>
    </source>
</reference>
<dbReference type="OrthoDB" id="2377175at2"/>
<evidence type="ECO:0000313" key="1">
    <source>
        <dbReference type="EMBL" id="PLR81089.1"/>
    </source>
</evidence>
<keyword evidence="4" id="KW-1185">Reference proteome</keyword>
<dbReference type="AlphaFoldDB" id="A0A2N5GJA3"/>
<organism evidence="1 3">
    <name type="scientific">Bacillus canaveralius</name>
    <dbReference type="NCBI Taxonomy" id="1403243"/>
    <lineage>
        <taxon>Bacteria</taxon>
        <taxon>Bacillati</taxon>
        <taxon>Bacillota</taxon>
        <taxon>Bacilli</taxon>
        <taxon>Bacillales</taxon>
        <taxon>Bacillaceae</taxon>
        <taxon>Bacillus</taxon>
    </lineage>
</organism>
<name>A0A2N5GJA3_9BACI</name>
<evidence type="ECO:0000313" key="2">
    <source>
        <dbReference type="EMBL" id="PLR98937.1"/>
    </source>
</evidence>
<dbReference type="Proteomes" id="UP000234951">
    <property type="component" value="Unassembled WGS sequence"/>
</dbReference>
<accession>A0A2N5GJA3</accession>
<evidence type="ECO:0000313" key="3">
    <source>
        <dbReference type="Proteomes" id="UP000234951"/>
    </source>
</evidence>
<protein>
    <submittedName>
        <fullName evidence="1">Uncharacterized protein</fullName>
    </submittedName>
</protein>
<dbReference type="RefSeq" id="WP_101578461.1">
    <property type="nucleotide sequence ID" value="NZ_PGVA01000041.1"/>
</dbReference>